<name>A0A3N0UY24_9PROT</name>
<evidence type="ECO:0000259" key="1">
    <source>
        <dbReference type="Pfam" id="PF09407"/>
    </source>
</evidence>
<accession>A0A3N0UY24</accession>
<dbReference type="InterPro" id="IPR018547">
    <property type="entry name" value="AbiEi_C"/>
</dbReference>
<proteinExistence type="predicted"/>
<keyword evidence="3" id="KW-1185">Reference proteome</keyword>
<evidence type="ECO:0000313" key="2">
    <source>
        <dbReference type="EMBL" id="ROH85420.1"/>
    </source>
</evidence>
<dbReference type="RefSeq" id="WP_123237740.1">
    <property type="nucleotide sequence ID" value="NZ_RJVP01000005.1"/>
</dbReference>
<gene>
    <name evidence="2" type="ORF">ED236_09485</name>
</gene>
<dbReference type="Pfam" id="PF09407">
    <property type="entry name" value="AbiEi_1"/>
    <property type="match status" value="1"/>
</dbReference>
<evidence type="ECO:0000313" key="3">
    <source>
        <dbReference type="Proteomes" id="UP000275137"/>
    </source>
</evidence>
<feature type="domain" description="AbiEi antitoxin C-terminal" evidence="1">
    <location>
        <begin position="80"/>
        <end position="209"/>
    </location>
</feature>
<reference evidence="2 3" key="1">
    <citation type="submission" date="2018-10" db="EMBL/GenBank/DDBJ databases">
        <authorList>
            <person name="Chen W.-M."/>
        </authorList>
    </citation>
    <scope>NUCLEOTIDE SEQUENCE [LARGE SCALE GENOMIC DNA]</scope>
    <source>
        <strain evidence="2 3">H-5</strain>
    </source>
</reference>
<dbReference type="EMBL" id="RJVP01000005">
    <property type="protein sequence ID" value="ROH85420.1"/>
    <property type="molecule type" value="Genomic_DNA"/>
</dbReference>
<dbReference type="Proteomes" id="UP000275137">
    <property type="component" value="Unassembled WGS sequence"/>
</dbReference>
<sequence>MQGSAKQFIEKQLGIGIVSFSMDALTKATGLSEIAAKNQLLRLGELVVRVTPRQSYFLIVTPEHRMMGAPPVDLWLDDYFTWLGRPYYVALQSAAAMHGASPQAVQETQVITDAPIRNIRFSRVRLSFFTKSHIAKSLTQQVPNAAAPLKVSTPETTALDLVRYAGSLGGIERAAETIQPMLPLMRVGELRKTLAAENELASAQRLGFIFKHAGADKLAKAVADWLPKTKKNVPLALGITAERDMPVETTFNVIINAMRVI</sequence>
<dbReference type="AlphaFoldDB" id="A0A3N0UY24"/>
<organism evidence="2 3">
    <name type="scientific">Pseudomethylobacillus aquaticus</name>
    <dbReference type="NCBI Taxonomy" id="2676064"/>
    <lineage>
        <taxon>Bacteria</taxon>
        <taxon>Pseudomonadati</taxon>
        <taxon>Pseudomonadota</taxon>
        <taxon>Betaproteobacteria</taxon>
        <taxon>Nitrosomonadales</taxon>
        <taxon>Methylophilaceae</taxon>
        <taxon>Pseudomethylobacillus</taxon>
    </lineage>
</organism>
<comment type="caution">
    <text evidence="2">The sequence shown here is derived from an EMBL/GenBank/DDBJ whole genome shotgun (WGS) entry which is preliminary data.</text>
</comment>
<protein>
    <recommendedName>
        <fullName evidence="1">AbiEi antitoxin C-terminal domain-containing protein</fullName>
    </recommendedName>
</protein>